<dbReference type="AlphaFoldDB" id="A0A2P2QEV0"/>
<organism evidence="1">
    <name type="scientific">Rhizophora mucronata</name>
    <name type="common">Asiatic mangrove</name>
    <dbReference type="NCBI Taxonomy" id="61149"/>
    <lineage>
        <taxon>Eukaryota</taxon>
        <taxon>Viridiplantae</taxon>
        <taxon>Streptophyta</taxon>
        <taxon>Embryophyta</taxon>
        <taxon>Tracheophyta</taxon>
        <taxon>Spermatophyta</taxon>
        <taxon>Magnoliopsida</taxon>
        <taxon>eudicotyledons</taxon>
        <taxon>Gunneridae</taxon>
        <taxon>Pentapetalae</taxon>
        <taxon>rosids</taxon>
        <taxon>fabids</taxon>
        <taxon>Malpighiales</taxon>
        <taxon>Rhizophoraceae</taxon>
        <taxon>Rhizophora</taxon>
    </lineage>
</organism>
<proteinExistence type="predicted"/>
<dbReference type="EMBL" id="GGEC01084893">
    <property type="protein sequence ID" value="MBX65377.1"/>
    <property type="molecule type" value="Transcribed_RNA"/>
</dbReference>
<sequence length="20" mass="2308">MFLRNLANFDFFFLGLVSGV</sequence>
<accession>A0A2P2QEV0</accession>
<protein>
    <submittedName>
        <fullName evidence="1">Uncharacterized protein</fullName>
    </submittedName>
</protein>
<evidence type="ECO:0000313" key="1">
    <source>
        <dbReference type="EMBL" id="MBX65377.1"/>
    </source>
</evidence>
<reference evidence="1" key="1">
    <citation type="submission" date="2018-02" db="EMBL/GenBank/DDBJ databases">
        <title>Rhizophora mucronata_Transcriptome.</title>
        <authorList>
            <person name="Meera S.P."/>
            <person name="Sreeshan A."/>
            <person name="Augustine A."/>
        </authorList>
    </citation>
    <scope>NUCLEOTIDE SEQUENCE</scope>
    <source>
        <tissue evidence="1">Leaf</tissue>
    </source>
</reference>
<name>A0A2P2QEV0_RHIMU</name>